<dbReference type="NCBIfam" id="TIGR03718">
    <property type="entry name" value="R_switched_Alx"/>
    <property type="match status" value="1"/>
</dbReference>
<dbReference type="Pfam" id="PF03741">
    <property type="entry name" value="TerC"/>
    <property type="match status" value="1"/>
</dbReference>
<dbReference type="KEGG" id="samy:DB32_003684"/>
<evidence type="ECO:0000256" key="1">
    <source>
        <dbReference type="ARBA" id="ARBA00004141"/>
    </source>
</evidence>
<evidence type="ECO:0000256" key="4">
    <source>
        <dbReference type="ARBA" id="ARBA00022989"/>
    </source>
</evidence>
<evidence type="ECO:0000313" key="9">
    <source>
        <dbReference type="Proteomes" id="UP000034883"/>
    </source>
</evidence>
<feature type="transmembrane region" description="Helical" evidence="7">
    <location>
        <begin position="6"/>
        <end position="23"/>
    </location>
</feature>
<dbReference type="PANTHER" id="PTHR30238:SF0">
    <property type="entry name" value="THYLAKOID MEMBRANE PROTEIN TERC, CHLOROPLASTIC"/>
    <property type="match status" value="1"/>
</dbReference>
<feature type="transmembrane region" description="Helical" evidence="7">
    <location>
        <begin position="130"/>
        <end position="148"/>
    </location>
</feature>
<comment type="subcellular location">
    <subcellularLocation>
        <location evidence="1">Membrane</location>
        <topology evidence="1">Multi-pass membrane protein</topology>
    </subcellularLocation>
</comment>
<keyword evidence="9" id="KW-1185">Reference proteome</keyword>
<feature type="transmembrane region" description="Helical" evidence="7">
    <location>
        <begin position="75"/>
        <end position="95"/>
    </location>
</feature>
<comment type="similarity">
    <text evidence="2">Belongs to the TerC family.</text>
</comment>
<accession>A0A0F6YJU4</accession>
<dbReference type="EMBL" id="CP011125">
    <property type="protein sequence ID" value="AKF06535.1"/>
    <property type="molecule type" value="Genomic_DNA"/>
</dbReference>
<feature type="transmembrane region" description="Helical" evidence="7">
    <location>
        <begin position="261"/>
        <end position="283"/>
    </location>
</feature>
<protein>
    <submittedName>
        <fullName evidence="8">Integral membrane protein TerC</fullName>
    </submittedName>
</protein>
<organism evidence="8 9">
    <name type="scientific">Sandaracinus amylolyticus</name>
    <dbReference type="NCBI Taxonomy" id="927083"/>
    <lineage>
        <taxon>Bacteria</taxon>
        <taxon>Pseudomonadati</taxon>
        <taxon>Myxococcota</taxon>
        <taxon>Polyangia</taxon>
        <taxon>Polyangiales</taxon>
        <taxon>Sandaracinaceae</taxon>
        <taxon>Sandaracinus</taxon>
    </lineage>
</organism>
<evidence type="ECO:0000256" key="3">
    <source>
        <dbReference type="ARBA" id="ARBA00022692"/>
    </source>
</evidence>
<evidence type="ECO:0000256" key="2">
    <source>
        <dbReference type="ARBA" id="ARBA00007511"/>
    </source>
</evidence>
<feature type="transmembrane region" description="Helical" evidence="7">
    <location>
        <begin position="197"/>
        <end position="222"/>
    </location>
</feature>
<dbReference type="GO" id="GO:0016020">
    <property type="term" value="C:membrane"/>
    <property type="evidence" value="ECO:0007669"/>
    <property type="project" value="UniProtKB-SubCell"/>
</dbReference>
<evidence type="ECO:0000256" key="6">
    <source>
        <dbReference type="SAM" id="MobiDB-lite"/>
    </source>
</evidence>
<keyword evidence="3 7" id="KW-0812">Transmembrane</keyword>
<feature type="compositionally biased region" description="Basic and acidic residues" evidence="6">
    <location>
        <begin position="313"/>
        <end position="332"/>
    </location>
</feature>
<feature type="region of interest" description="Disordered" evidence="6">
    <location>
        <begin position="312"/>
        <end position="332"/>
    </location>
</feature>
<feature type="transmembrane region" description="Helical" evidence="7">
    <location>
        <begin position="102"/>
        <end position="124"/>
    </location>
</feature>
<sequence>MPVLWAGFLVFIGAMVAIDLGVFHRTTREVTFREAVAWTLVWMTCSAVFAGLLYFLPGFGSRATGEYLTGYLLELALSVDNMFVFVVIFSTFAVPKAYEHRVLFWGIVGAVVLRGVFIGLGAAIIARFHWVLYIFGVILLWTGGRLLFAGGEDEEADIEQSGAVKLVRRVLGDRMTDTYRKDRFFVVENGKRLATPLLLVLCVIELSDVVFALDSIPAIFAVTTNPFIVFTSNMFAILGLRSIYFVLSVLLPMFRFLKTGVALVLLFIAVKILSMDLIHLIGWDHFPTSISLTVVATLLIGSIVLSKLLPAPPEKEKKEHEPKNEGEARASE</sequence>
<evidence type="ECO:0000256" key="5">
    <source>
        <dbReference type="ARBA" id="ARBA00023136"/>
    </source>
</evidence>
<dbReference type="Proteomes" id="UP000034883">
    <property type="component" value="Chromosome"/>
</dbReference>
<evidence type="ECO:0000256" key="7">
    <source>
        <dbReference type="SAM" id="Phobius"/>
    </source>
</evidence>
<dbReference type="InterPro" id="IPR022369">
    <property type="entry name" value="Integral_membrane_TerC_rswitch"/>
</dbReference>
<dbReference type="PANTHER" id="PTHR30238">
    <property type="entry name" value="MEMBRANE BOUND PREDICTED REDOX MODULATOR"/>
    <property type="match status" value="1"/>
</dbReference>
<reference evidence="8 9" key="1">
    <citation type="submission" date="2015-03" db="EMBL/GenBank/DDBJ databases">
        <title>Genome assembly of Sandaracinus amylolyticus DSM 53668.</title>
        <authorList>
            <person name="Sharma G."/>
            <person name="Subramanian S."/>
        </authorList>
    </citation>
    <scope>NUCLEOTIDE SEQUENCE [LARGE SCALE GENOMIC DNA]</scope>
    <source>
        <strain evidence="8 9">DSM 53668</strain>
    </source>
</reference>
<feature type="transmembrane region" description="Helical" evidence="7">
    <location>
        <begin position="234"/>
        <end position="254"/>
    </location>
</feature>
<dbReference type="InterPro" id="IPR005496">
    <property type="entry name" value="Integral_membrane_TerC"/>
</dbReference>
<name>A0A0F6YJU4_9BACT</name>
<evidence type="ECO:0000313" key="8">
    <source>
        <dbReference type="EMBL" id="AKF06535.1"/>
    </source>
</evidence>
<gene>
    <name evidence="8" type="ORF">DB32_003684</name>
</gene>
<feature type="transmembrane region" description="Helical" evidence="7">
    <location>
        <begin position="289"/>
        <end position="309"/>
    </location>
</feature>
<keyword evidence="4 7" id="KW-1133">Transmembrane helix</keyword>
<proteinExistence type="inferred from homology"/>
<feature type="transmembrane region" description="Helical" evidence="7">
    <location>
        <begin position="35"/>
        <end position="55"/>
    </location>
</feature>
<dbReference type="AlphaFoldDB" id="A0A0F6YJU4"/>
<keyword evidence="5 7" id="KW-0472">Membrane</keyword>